<evidence type="ECO:0000313" key="8">
    <source>
        <dbReference type="Proteomes" id="UP000271573"/>
    </source>
</evidence>
<keyword evidence="4" id="KW-0560">Oxidoreductase</keyword>
<dbReference type="AlphaFoldDB" id="A0A3G9IXH7"/>
<organism evidence="7 8">
    <name type="scientific">Nocardioides baekrokdamisoli</name>
    <dbReference type="NCBI Taxonomy" id="1804624"/>
    <lineage>
        <taxon>Bacteria</taxon>
        <taxon>Bacillati</taxon>
        <taxon>Actinomycetota</taxon>
        <taxon>Actinomycetes</taxon>
        <taxon>Propionibacteriales</taxon>
        <taxon>Nocardioidaceae</taxon>
        <taxon>Nocardioides</taxon>
    </lineage>
</organism>
<feature type="domain" description="FAD-dependent oxidoreductase 2 FAD-binding" evidence="6">
    <location>
        <begin position="32"/>
        <end position="461"/>
    </location>
</feature>
<evidence type="ECO:0000259" key="6">
    <source>
        <dbReference type="Pfam" id="PF00890"/>
    </source>
</evidence>
<evidence type="ECO:0000256" key="3">
    <source>
        <dbReference type="ARBA" id="ARBA00022827"/>
    </source>
</evidence>
<gene>
    <name evidence="7" type="ORF">Back2_26880</name>
</gene>
<sequence>MAQDIPSGLTIPAVFDIGTLTADGAGAAEHTDVVVVGFGIAGGSAALEAARSGARVILLERASTYGGTSAMSGGHFYLGGGTPVQSATGQADSAEAMAAYLRAANPTAAPEKVDAFSDDSVEHFGWVEALGFEFERSYYPEKAVIQPGTEGLMYTGNEKVWPFRDLATPAPRGHKVPRPGEMGGTQLVMDLMAGRLEEAGVEIRYETGATNLITNETGDVVGVAWRHFDQSGVIGTDAVIIAAGGFVMNADMVAAHVPQLQEKPFTLGSTYDDGLGLRLGSSVGAELQNMDSAFITAPVYPPSRLLMGVIVNKQGERFVAEDSYHSRTSGFVMEQTDHAAYLIVDSEHIEHPAFPLCPFIDGWDTIEEMEVGLGLPTGSLAATLGRYNENASRKDDPDFHKYSEWLEPQDVGPWGAYDLTLGKALYAGFTMGGMRTSVDGEVERVDGSAIGGLYAAGACASNIATDGKGYASGLQLAEGSYFGRRAGRHAASRKGQNQSVTPSEQPQSQN</sequence>
<protein>
    <submittedName>
        <fullName evidence="7">Putative fumarate reductase/succinate dehydrogenase</fullName>
    </submittedName>
</protein>
<feature type="region of interest" description="Disordered" evidence="5">
    <location>
        <begin position="485"/>
        <end position="510"/>
    </location>
</feature>
<evidence type="ECO:0000256" key="1">
    <source>
        <dbReference type="ARBA" id="ARBA00001974"/>
    </source>
</evidence>
<keyword evidence="2" id="KW-0285">Flavoprotein</keyword>
<dbReference type="Gene3D" id="3.50.50.60">
    <property type="entry name" value="FAD/NAD(P)-binding domain"/>
    <property type="match status" value="1"/>
</dbReference>
<dbReference type="InterPro" id="IPR050315">
    <property type="entry name" value="FAD-oxidoreductase_2"/>
</dbReference>
<feature type="compositionally biased region" description="Polar residues" evidence="5">
    <location>
        <begin position="494"/>
        <end position="510"/>
    </location>
</feature>
<evidence type="ECO:0000256" key="2">
    <source>
        <dbReference type="ARBA" id="ARBA00022630"/>
    </source>
</evidence>
<dbReference type="KEGG" id="nbe:Back2_26880"/>
<dbReference type="EMBL" id="AP019307">
    <property type="protein sequence ID" value="BBH18401.1"/>
    <property type="molecule type" value="Genomic_DNA"/>
</dbReference>
<dbReference type="Pfam" id="PF00890">
    <property type="entry name" value="FAD_binding_2"/>
    <property type="match status" value="1"/>
</dbReference>
<dbReference type="Gene3D" id="3.90.700.10">
    <property type="entry name" value="Succinate dehydrogenase/fumarate reductase flavoprotein, catalytic domain"/>
    <property type="match status" value="1"/>
</dbReference>
<dbReference type="RefSeq" id="WP_231998750.1">
    <property type="nucleotide sequence ID" value="NZ_AP019307.1"/>
</dbReference>
<name>A0A3G9IXH7_9ACTN</name>
<proteinExistence type="predicted"/>
<dbReference type="NCBIfam" id="NF005510">
    <property type="entry name" value="PRK07121.1-3"/>
    <property type="match status" value="1"/>
</dbReference>
<dbReference type="PANTHER" id="PTHR43400:SF10">
    <property type="entry name" value="3-OXOSTEROID 1-DEHYDROGENASE"/>
    <property type="match status" value="1"/>
</dbReference>
<dbReference type="NCBIfam" id="NF005508">
    <property type="entry name" value="PRK07121.1-1"/>
    <property type="match status" value="1"/>
</dbReference>
<accession>A0A3G9IXH7</accession>
<evidence type="ECO:0000256" key="4">
    <source>
        <dbReference type="ARBA" id="ARBA00023002"/>
    </source>
</evidence>
<comment type="cofactor">
    <cofactor evidence="1">
        <name>FAD</name>
        <dbReference type="ChEBI" id="CHEBI:57692"/>
    </cofactor>
</comment>
<keyword evidence="3" id="KW-0274">FAD</keyword>
<dbReference type="GO" id="GO:0033765">
    <property type="term" value="F:steroid dehydrogenase activity, acting on the CH-CH group of donors"/>
    <property type="evidence" value="ECO:0007669"/>
    <property type="project" value="UniProtKB-ARBA"/>
</dbReference>
<dbReference type="GO" id="GO:0008202">
    <property type="term" value="P:steroid metabolic process"/>
    <property type="evidence" value="ECO:0007669"/>
    <property type="project" value="UniProtKB-ARBA"/>
</dbReference>
<dbReference type="InterPro" id="IPR003953">
    <property type="entry name" value="FAD-dep_OxRdtase_2_FAD-bd"/>
</dbReference>
<dbReference type="InterPro" id="IPR036188">
    <property type="entry name" value="FAD/NAD-bd_sf"/>
</dbReference>
<dbReference type="SUPFAM" id="SSF56425">
    <property type="entry name" value="Succinate dehydrogenase/fumarate reductase flavoprotein, catalytic domain"/>
    <property type="match status" value="1"/>
</dbReference>
<dbReference type="PANTHER" id="PTHR43400">
    <property type="entry name" value="FUMARATE REDUCTASE"/>
    <property type="match status" value="1"/>
</dbReference>
<dbReference type="InterPro" id="IPR027477">
    <property type="entry name" value="Succ_DH/fumarate_Rdtase_cat_sf"/>
</dbReference>
<evidence type="ECO:0000313" key="7">
    <source>
        <dbReference type="EMBL" id="BBH18401.1"/>
    </source>
</evidence>
<dbReference type="SUPFAM" id="SSF51905">
    <property type="entry name" value="FAD/NAD(P)-binding domain"/>
    <property type="match status" value="1"/>
</dbReference>
<dbReference type="Proteomes" id="UP000271573">
    <property type="component" value="Chromosome"/>
</dbReference>
<reference evidence="7 8" key="1">
    <citation type="submission" date="2018-11" db="EMBL/GenBank/DDBJ databases">
        <title>Complete genome sequence of Nocardioides baekrokdamisoli strain KCTC 39748.</title>
        <authorList>
            <person name="Kang S.W."/>
            <person name="Lee K.C."/>
            <person name="Kim K.K."/>
            <person name="Kim J.S."/>
            <person name="Kim D.S."/>
            <person name="Ko S.H."/>
            <person name="Yang S.H."/>
            <person name="Shin Y.K."/>
            <person name="Lee J.S."/>
        </authorList>
    </citation>
    <scope>NUCLEOTIDE SEQUENCE [LARGE SCALE GENOMIC DNA]</scope>
    <source>
        <strain evidence="7 8">KCTC 39748</strain>
    </source>
</reference>
<evidence type="ECO:0000256" key="5">
    <source>
        <dbReference type="SAM" id="MobiDB-lite"/>
    </source>
</evidence>
<keyword evidence="8" id="KW-1185">Reference proteome</keyword>